<feature type="compositionally biased region" description="Low complexity" evidence="1">
    <location>
        <begin position="173"/>
        <end position="184"/>
    </location>
</feature>
<dbReference type="PANTHER" id="PTHR22045:SF6">
    <property type="entry name" value="PROLINE AND SERINE-RICH PROTEIN 3"/>
    <property type="match status" value="1"/>
</dbReference>
<feature type="compositionally biased region" description="Low complexity" evidence="1">
    <location>
        <begin position="89"/>
        <end position="100"/>
    </location>
</feature>
<keyword evidence="3" id="KW-1185">Reference proteome</keyword>
<dbReference type="InterPro" id="IPR037646">
    <property type="entry name" value="PROSER3"/>
</dbReference>
<feature type="region of interest" description="Disordered" evidence="1">
    <location>
        <begin position="494"/>
        <end position="655"/>
    </location>
</feature>
<name>A0A6S7ILC2_PARCT</name>
<gene>
    <name evidence="2" type="ORF">PACLA_8A072082</name>
</gene>
<evidence type="ECO:0000313" key="2">
    <source>
        <dbReference type="EMBL" id="CAB4017410.1"/>
    </source>
</evidence>
<feature type="compositionally biased region" description="Polar residues" evidence="1">
    <location>
        <begin position="23"/>
        <end position="34"/>
    </location>
</feature>
<reference evidence="2" key="1">
    <citation type="submission" date="2020-04" db="EMBL/GenBank/DDBJ databases">
        <authorList>
            <person name="Alioto T."/>
            <person name="Alioto T."/>
            <person name="Gomez Garrido J."/>
        </authorList>
    </citation>
    <scope>NUCLEOTIDE SEQUENCE</scope>
    <source>
        <strain evidence="2">A484AB</strain>
    </source>
</reference>
<feature type="compositionally biased region" description="Basic and acidic residues" evidence="1">
    <location>
        <begin position="564"/>
        <end position="583"/>
    </location>
</feature>
<feature type="compositionally biased region" description="Basic and acidic residues" evidence="1">
    <location>
        <begin position="35"/>
        <end position="67"/>
    </location>
</feature>
<feature type="compositionally biased region" description="Polar residues" evidence="1">
    <location>
        <begin position="503"/>
        <end position="512"/>
    </location>
</feature>
<feature type="region of interest" description="Disordered" evidence="1">
    <location>
        <begin position="20"/>
        <end position="258"/>
    </location>
</feature>
<dbReference type="AlphaFoldDB" id="A0A6S7ILC2"/>
<feature type="compositionally biased region" description="Basic and acidic residues" evidence="1">
    <location>
        <begin position="132"/>
        <end position="148"/>
    </location>
</feature>
<feature type="region of interest" description="Disordered" evidence="1">
    <location>
        <begin position="444"/>
        <end position="479"/>
    </location>
</feature>
<sequence>GNPFEEESLPKAYYFPSLERHLSSSQKKTCFSPNKESDHQRQTSKADAKFLRESNKLEIPTREDGTVQHDLSSGSQFNESWPSTDKNVSSLSQNTPSSSSTPAEIEKENHSVKTASKDLHEDRLSRPTLSKYIDRFRHGVPTSREDRSLASSGKDFWWLSPPSNTSTPKETSDSTTSKFTSDGSSKIRRNATSTSPPRQKYGFKRNQFSRPVREAVAARDSSTSDLLARTNELLEKSENTLSEVSSESIPKPPSSWMIEKQKRLDDAAKNPVTKPRRAPEDDILYQWRLARRLEKAQEETKGSQGKRFGNTASYRTAALTRGRYNAYLPEQDHPRYHMDSGNRRDDFEPSGNTSFRHVSKMSGRTVHEDKIMYHATDDQSWRDKGDVSGMPERENVKCRERKKLAVALESNVPAVCFIDEQKLPSHVHMMCDIVPCSKQIHAESRDVGRTNHSPSASDLHHIERGQKARTEFDSADIQYQDGFRERSSIRVGDVAEGPRIHGLTNTSCNPGLTDTEKERKEYDTTNNKNSYGKQKIIPNRKQPLMTNLETAESDSVRQTASALESDKNDRSKLHYGEHVKVDTDNSVSRETVEDLDTDKFTKTAEENESKPKPSLRKGNDQTNLVNTSAPLVSRHAHQRTDRDGSGDQLTNTQNEGVIGTVIGQVISERLFSSMCDSRRSSLSSSSVYTECEDVKDKNNMVSTSKECESYVEQEPKKKTTDAILFPDDDILIRLRQQADFYREHLRNIDGILEQLTE</sequence>
<feature type="compositionally biased region" description="Polar residues" evidence="1">
    <location>
        <begin position="239"/>
        <end position="248"/>
    </location>
</feature>
<feature type="compositionally biased region" description="Basic and acidic residues" evidence="1">
    <location>
        <begin position="104"/>
        <end position="125"/>
    </location>
</feature>
<evidence type="ECO:0000313" key="3">
    <source>
        <dbReference type="Proteomes" id="UP001152795"/>
    </source>
</evidence>
<dbReference type="OrthoDB" id="10043502at2759"/>
<feature type="compositionally biased region" description="Basic and acidic residues" evidence="1">
    <location>
        <begin position="514"/>
        <end position="523"/>
    </location>
</feature>
<feature type="compositionally biased region" description="Basic and acidic residues" evidence="1">
    <location>
        <begin position="597"/>
        <end position="611"/>
    </location>
</feature>
<dbReference type="PANTHER" id="PTHR22045">
    <property type="entry name" value="PROLINE AND SERINE-RICH PROTEIN 3"/>
    <property type="match status" value="1"/>
</dbReference>
<feature type="region of interest" description="Disordered" evidence="1">
    <location>
        <begin position="331"/>
        <end position="362"/>
    </location>
</feature>
<protein>
    <submittedName>
        <fullName evidence="2">Uncharacterized protein</fullName>
    </submittedName>
</protein>
<evidence type="ECO:0000256" key="1">
    <source>
        <dbReference type="SAM" id="MobiDB-lite"/>
    </source>
</evidence>
<feature type="compositionally biased region" description="Basic and acidic residues" evidence="1">
    <location>
        <begin position="331"/>
        <end position="347"/>
    </location>
</feature>
<feature type="non-terminal residue" evidence="2">
    <location>
        <position position="1"/>
    </location>
</feature>
<dbReference type="EMBL" id="CACRXK020009534">
    <property type="protein sequence ID" value="CAB4017410.1"/>
    <property type="molecule type" value="Genomic_DNA"/>
</dbReference>
<feature type="compositionally biased region" description="Polar residues" evidence="1">
    <location>
        <begin position="620"/>
        <end position="630"/>
    </location>
</feature>
<feature type="compositionally biased region" description="Basic and acidic residues" evidence="1">
    <location>
        <begin position="458"/>
        <end position="472"/>
    </location>
</feature>
<comment type="caution">
    <text evidence="2">The sequence shown here is derived from an EMBL/GenBank/DDBJ whole genome shotgun (WGS) entry which is preliminary data.</text>
</comment>
<proteinExistence type="predicted"/>
<organism evidence="2 3">
    <name type="scientific">Paramuricea clavata</name>
    <name type="common">Red gorgonian</name>
    <name type="synonym">Violescent sea-whip</name>
    <dbReference type="NCBI Taxonomy" id="317549"/>
    <lineage>
        <taxon>Eukaryota</taxon>
        <taxon>Metazoa</taxon>
        <taxon>Cnidaria</taxon>
        <taxon>Anthozoa</taxon>
        <taxon>Octocorallia</taxon>
        <taxon>Malacalcyonacea</taxon>
        <taxon>Plexauridae</taxon>
        <taxon>Paramuricea</taxon>
    </lineage>
</organism>
<dbReference type="Proteomes" id="UP001152795">
    <property type="component" value="Unassembled WGS sequence"/>
</dbReference>
<feature type="compositionally biased region" description="Polar residues" evidence="1">
    <location>
        <begin position="69"/>
        <end position="88"/>
    </location>
</feature>
<accession>A0A6S7ILC2</accession>